<sequence>MEMAKHGRLGRLTILLLALVAGLVTLAPPASAAPEQKVTICHRTTSPTNPYDQIAVAQSAALNAHAGHTGPIFTVGADNWGDIIPPIPGLPGGLNWPEGRSVLENGCEVEPDVGPLPSATIGDVECAGTLPTLTITVSNAPDATQPAFFAIGVDGSVVRRVGPVAPGASETVVLGPALATREDQTFAVTVRSGGEIVASKVVTVHCEAGPPDVELTAQLGCSGATAQGTVTLTNNGTEPVEVTATVDGTPVGAPVTVAPGATETGAADLSAYEDQTVTAVILVDGVEVARFVISPDCVAPEPAPRVGIAGAVCPPPSTTLTLANDGDPGSTVVFTIRIDGRVVQRSAPIHGGEETTIVGDLTAFEDQTVVVELLADDRVLGRRTFDVDCVAVAPGTGTTSPSVPTVVPAGVEPASADDQSPRGLLVVGPVLLGSLLGALLVCRDRSRRLVP</sequence>
<dbReference type="KEGG" id="noy:EXE57_16335"/>
<proteinExistence type="predicted"/>
<keyword evidence="1" id="KW-0732">Signal</keyword>
<keyword evidence="3" id="KW-1185">Reference proteome</keyword>
<feature type="signal peptide" evidence="1">
    <location>
        <begin position="1"/>
        <end position="32"/>
    </location>
</feature>
<dbReference type="OrthoDB" id="3169091at2"/>
<gene>
    <name evidence="2" type="ORF">EXE57_16335</name>
</gene>
<evidence type="ECO:0000313" key="2">
    <source>
        <dbReference type="EMBL" id="QBR93668.1"/>
    </source>
</evidence>
<dbReference type="AlphaFoldDB" id="A0A4P7GN99"/>
<protein>
    <recommendedName>
        <fullName evidence="4">Choice-of-anchor D domain-containing protein</fullName>
    </recommendedName>
</protein>
<accession>A0A4P7GN99</accession>
<reference evidence="2 3" key="1">
    <citation type="submission" date="2019-03" db="EMBL/GenBank/DDBJ databases">
        <title>Three New Species of Nocardioides, Nocardioides euryhalodurans sp. nov., Nocardioides seonyuensis sp. nov. and Nocardioides eburneoflavus sp. nov., Iolated from Soil.</title>
        <authorList>
            <person name="Roh S.G."/>
            <person name="Lee C."/>
            <person name="Kim M.-K."/>
            <person name="Kim S.B."/>
        </authorList>
    </citation>
    <scope>NUCLEOTIDE SEQUENCE [LARGE SCALE GENOMIC DNA]</scope>
    <source>
        <strain evidence="2 3">MMS17-SY117</strain>
    </source>
</reference>
<name>A0A4P7GN99_9ACTN</name>
<dbReference type="EMBL" id="CP038267">
    <property type="protein sequence ID" value="QBR93668.1"/>
    <property type="molecule type" value="Genomic_DNA"/>
</dbReference>
<evidence type="ECO:0008006" key="4">
    <source>
        <dbReference type="Google" id="ProtNLM"/>
    </source>
</evidence>
<dbReference type="Proteomes" id="UP000294894">
    <property type="component" value="Chromosome"/>
</dbReference>
<feature type="chain" id="PRO_5020411819" description="Choice-of-anchor D domain-containing protein" evidence="1">
    <location>
        <begin position="33"/>
        <end position="451"/>
    </location>
</feature>
<evidence type="ECO:0000256" key="1">
    <source>
        <dbReference type="SAM" id="SignalP"/>
    </source>
</evidence>
<organism evidence="2 3">
    <name type="scientific">Nocardioides euryhalodurans</name>
    <dbReference type="NCBI Taxonomy" id="2518370"/>
    <lineage>
        <taxon>Bacteria</taxon>
        <taxon>Bacillati</taxon>
        <taxon>Actinomycetota</taxon>
        <taxon>Actinomycetes</taxon>
        <taxon>Propionibacteriales</taxon>
        <taxon>Nocardioidaceae</taxon>
        <taxon>Nocardioides</taxon>
    </lineage>
</organism>
<evidence type="ECO:0000313" key="3">
    <source>
        <dbReference type="Proteomes" id="UP000294894"/>
    </source>
</evidence>
<dbReference type="RefSeq" id="WP_135079316.1">
    <property type="nucleotide sequence ID" value="NZ_CP038267.1"/>
</dbReference>